<dbReference type="InterPro" id="IPR052552">
    <property type="entry name" value="YeaO-like"/>
</dbReference>
<protein>
    <submittedName>
        <fullName evidence="2">DUF488 domain-containing protein</fullName>
    </submittedName>
    <submittedName>
        <fullName evidence="1">Uncharacterized protein YeaO (DUF488 family)</fullName>
    </submittedName>
</protein>
<evidence type="ECO:0000313" key="3">
    <source>
        <dbReference type="Proteomes" id="UP000313390"/>
    </source>
</evidence>
<evidence type="ECO:0000313" key="4">
    <source>
        <dbReference type="Proteomes" id="UP000553980"/>
    </source>
</evidence>
<dbReference type="EMBL" id="JACIEX010000001">
    <property type="protein sequence ID" value="MBB4091741.1"/>
    <property type="molecule type" value="Genomic_DNA"/>
</dbReference>
<dbReference type="Proteomes" id="UP000313390">
    <property type="component" value="Unassembled WGS sequence"/>
</dbReference>
<dbReference type="RefSeq" id="WP_140021212.1">
    <property type="nucleotide sequence ID" value="NZ_JACIEX010000001.1"/>
</dbReference>
<organism evidence="2 3">
    <name type="scientific">Brucella pecoris</name>
    <dbReference type="NCBI Taxonomy" id="867683"/>
    <lineage>
        <taxon>Bacteria</taxon>
        <taxon>Pseudomonadati</taxon>
        <taxon>Pseudomonadota</taxon>
        <taxon>Alphaproteobacteria</taxon>
        <taxon>Hyphomicrobiales</taxon>
        <taxon>Brucellaceae</taxon>
        <taxon>Brucella/Ochrobactrum group</taxon>
        <taxon>Brucella</taxon>
    </lineage>
</organism>
<dbReference type="OrthoDB" id="9790745at2"/>
<proteinExistence type="predicted"/>
<dbReference type="PANTHER" id="PTHR36849">
    <property type="entry name" value="CYTOPLASMIC PROTEIN-RELATED"/>
    <property type="match status" value="1"/>
</dbReference>
<reference evidence="2" key="2">
    <citation type="submission" date="2019-06" db="EMBL/GenBank/DDBJ databases">
        <authorList>
            <person name="Hu M."/>
        </authorList>
    </citation>
    <scope>NUCLEOTIDE SEQUENCE</scope>
    <source>
        <strain evidence="2">08RB2639</strain>
    </source>
</reference>
<reference evidence="1 4" key="3">
    <citation type="submission" date="2020-08" db="EMBL/GenBank/DDBJ databases">
        <title>Genomic Encyclopedia of Type Strains, Phase IV (KMG-IV): sequencing the most valuable type-strain genomes for metagenomic binning, comparative biology and taxonomic classification.</title>
        <authorList>
            <person name="Goeker M."/>
        </authorList>
    </citation>
    <scope>NUCLEOTIDE SEQUENCE [LARGE SCALE GENOMIC DNA]</scope>
    <source>
        <strain evidence="1 4">DSM 23868</strain>
    </source>
</reference>
<dbReference type="Pfam" id="PF22752">
    <property type="entry name" value="DUF488-N3i"/>
    <property type="match status" value="1"/>
</dbReference>
<dbReference type="Proteomes" id="UP000553980">
    <property type="component" value="Unassembled WGS sequence"/>
</dbReference>
<comment type="caution">
    <text evidence="2">The sequence shown here is derived from an EMBL/GenBank/DDBJ whole genome shotgun (WGS) entry which is preliminary data.</text>
</comment>
<name>A0A5C5CKK6_9HYPH</name>
<reference evidence="2 3" key="1">
    <citation type="journal article" date="2011" name="Int. J. Syst. Evol. Microbiol.">
        <title>Ochrobactrum pecoris sp. nov., isolated from farm animals.</title>
        <authorList>
            <person name="Kampfer P."/>
            <person name="Huber B."/>
            <person name="Busse H.J."/>
            <person name="Scholz H.C."/>
            <person name="Tomaso H."/>
            <person name="Hotzel H."/>
            <person name="Melzer F."/>
        </authorList>
    </citation>
    <scope>NUCLEOTIDE SEQUENCE [LARGE SCALE GENOMIC DNA]</scope>
    <source>
        <strain evidence="2 3">08RB2639</strain>
    </source>
</reference>
<dbReference type="EMBL" id="VEWK01000006">
    <property type="protein sequence ID" value="TNV11820.1"/>
    <property type="molecule type" value="Genomic_DNA"/>
</dbReference>
<dbReference type="AlphaFoldDB" id="A0A5C5CKK6"/>
<keyword evidence="4" id="KW-1185">Reference proteome</keyword>
<evidence type="ECO:0000313" key="1">
    <source>
        <dbReference type="EMBL" id="MBB4091741.1"/>
    </source>
</evidence>
<dbReference type="PANTHER" id="PTHR36849:SF1">
    <property type="entry name" value="CYTOPLASMIC PROTEIN"/>
    <property type="match status" value="1"/>
</dbReference>
<evidence type="ECO:0000313" key="2">
    <source>
        <dbReference type="EMBL" id="TNV11820.1"/>
    </source>
</evidence>
<accession>A0A5C5CKK6</accession>
<gene>
    <name evidence="2" type="ORF">FIB18_13515</name>
    <name evidence="1" type="ORF">GGQ79_000214</name>
</gene>
<sequence>MTTIELKRIYEAPSPDDGYRVLVDRVWPRGMTKEKADIDLWAKDIAPSTDLRKWFGHDPTKWNDFQKKYREELEGSKPALKDLIAHAKARGGRLTLLYGAKDEEHNQAVVLHEFMQTL</sequence>